<protein>
    <submittedName>
        <fullName evidence="1">Cotton fiber expressed protein</fullName>
    </submittedName>
</protein>
<gene>
    <name evidence="1" type="ORF">OWV82_023302</name>
</gene>
<proteinExistence type="predicted"/>
<evidence type="ECO:0000313" key="2">
    <source>
        <dbReference type="Proteomes" id="UP001164539"/>
    </source>
</evidence>
<keyword evidence="2" id="KW-1185">Reference proteome</keyword>
<accession>A0ACC1WYH2</accession>
<evidence type="ECO:0000313" key="1">
    <source>
        <dbReference type="EMBL" id="KAJ4703388.1"/>
    </source>
</evidence>
<dbReference type="Proteomes" id="UP001164539">
    <property type="component" value="Chromosome 13"/>
</dbReference>
<organism evidence="1 2">
    <name type="scientific">Melia azedarach</name>
    <name type="common">Chinaberry tree</name>
    <dbReference type="NCBI Taxonomy" id="155640"/>
    <lineage>
        <taxon>Eukaryota</taxon>
        <taxon>Viridiplantae</taxon>
        <taxon>Streptophyta</taxon>
        <taxon>Embryophyta</taxon>
        <taxon>Tracheophyta</taxon>
        <taxon>Spermatophyta</taxon>
        <taxon>Magnoliopsida</taxon>
        <taxon>eudicotyledons</taxon>
        <taxon>Gunneridae</taxon>
        <taxon>Pentapetalae</taxon>
        <taxon>rosids</taxon>
        <taxon>malvids</taxon>
        <taxon>Sapindales</taxon>
        <taxon>Meliaceae</taxon>
        <taxon>Melia</taxon>
    </lineage>
</organism>
<name>A0ACC1WYH2_MELAZ</name>
<dbReference type="EMBL" id="CM051406">
    <property type="protein sequence ID" value="KAJ4703388.1"/>
    <property type="molecule type" value="Genomic_DNA"/>
</dbReference>
<sequence length="337" mass="38300">MVFSNSWILPLKVFFISTGVLSMALFFKTSVPFVMDFSVSRAPVIWSSFLSWLRPPYLYLIINVIIITIVASSHFYQNNDVSTESSSSSSHPPPDVEYEMKVKSDLHRSVVYEQQVADVDYEMKVKSDFGSVVYEQEQPVKVEDIKAPVFEDKSVVVNGGAVEAVYEDAACTPPKRTNSSDILTEYGLVAEKPLVSARFGHRKPVKASPEGGKALRVTKPKRHETLENTWKTITEGRAMPLTRHLKKSDTWENHGRHINVDPSPVKKSETFQDRTNYQLPPVNNSPASAGKLRKEPSLSQDDLNRRVEAFIKKFNEEMRLQRQESLRQYKEMISRGV</sequence>
<comment type="caution">
    <text evidence="1">The sequence shown here is derived from an EMBL/GenBank/DDBJ whole genome shotgun (WGS) entry which is preliminary data.</text>
</comment>
<reference evidence="1 2" key="1">
    <citation type="journal article" date="2023" name="Science">
        <title>Complex scaffold remodeling in plant triterpene biosynthesis.</title>
        <authorList>
            <person name="De La Pena R."/>
            <person name="Hodgson H."/>
            <person name="Liu J.C."/>
            <person name="Stephenson M.J."/>
            <person name="Martin A.C."/>
            <person name="Owen C."/>
            <person name="Harkess A."/>
            <person name="Leebens-Mack J."/>
            <person name="Jimenez L.E."/>
            <person name="Osbourn A."/>
            <person name="Sattely E.S."/>
        </authorList>
    </citation>
    <scope>NUCLEOTIDE SEQUENCE [LARGE SCALE GENOMIC DNA]</scope>
    <source>
        <strain evidence="2">cv. JPN11</strain>
        <tissue evidence="1">Leaf</tissue>
    </source>
</reference>